<dbReference type="EMBL" id="WINI01000001">
    <property type="protein sequence ID" value="MQQ99160.1"/>
    <property type="molecule type" value="Genomic_DNA"/>
</dbReference>
<dbReference type="GO" id="GO:0034707">
    <property type="term" value="C:chloride channel complex"/>
    <property type="evidence" value="ECO:0007669"/>
    <property type="project" value="UniProtKB-KW"/>
</dbReference>
<comment type="subcellular location">
    <subcellularLocation>
        <location evidence="1">Membrane</location>
        <topology evidence="1">Multi-pass membrane protein</topology>
    </subcellularLocation>
</comment>
<dbReference type="CDD" id="cd00400">
    <property type="entry name" value="Voltage_gated_ClC"/>
    <property type="match status" value="1"/>
</dbReference>
<protein>
    <submittedName>
        <fullName evidence="13">ClcB-like voltage-gated chloride channel protein</fullName>
    </submittedName>
</protein>
<dbReference type="SUPFAM" id="SSF54631">
    <property type="entry name" value="CBS-domain pair"/>
    <property type="match status" value="1"/>
</dbReference>
<keyword evidence="10" id="KW-0129">CBS domain</keyword>
<feature type="transmembrane region" description="Helical" evidence="11">
    <location>
        <begin position="203"/>
        <end position="221"/>
    </location>
</feature>
<keyword evidence="2" id="KW-0813">Transport</keyword>
<evidence type="ECO:0000256" key="10">
    <source>
        <dbReference type="PROSITE-ProRule" id="PRU00703"/>
    </source>
</evidence>
<keyword evidence="6 11" id="KW-0472">Membrane</keyword>
<feature type="transmembrane region" description="Helical" evidence="11">
    <location>
        <begin position="72"/>
        <end position="92"/>
    </location>
</feature>
<dbReference type="InterPro" id="IPR000644">
    <property type="entry name" value="CBS_dom"/>
</dbReference>
<comment type="caution">
    <text evidence="13">The sequence shown here is derived from an EMBL/GenBank/DDBJ whole genome shotgun (WGS) entry which is preliminary data.</text>
</comment>
<feature type="transmembrane region" description="Helical" evidence="11">
    <location>
        <begin position="314"/>
        <end position="333"/>
    </location>
</feature>
<feature type="domain" description="CBS" evidence="12">
    <location>
        <begin position="451"/>
        <end position="511"/>
    </location>
</feature>
<evidence type="ECO:0000256" key="3">
    <source>
        <dbReference type="ARBA" id="ARBA00022692"/>
    </source>
</evidence>
<dbReference type="Pfam" id="PF00654">
    <property type="entry name" value="Voltage_CLC"/>
    <property type="match status" value="1"/>
</dbReference>
<evidence type="ECO:0000259" key="12">
    <source>
        <dbReference type="PROSITE" id="PS51371"/>
    </source>
</evidence>
<dbReference type="InterPro" id="IPR046342">
    <property type="entry name" value="CBS_dom_sf"/>
</dbReference>
<reference evidence="13 14" key="1">
    <citation type="submission" date="2019-10" db="EMBL/GenBank/DDBJ databases">
        <title>Glaciimonas soli sp. nov., a psychrophilic bacterium isolated from the forest soil of a high elevation mountain in Taiwan.</title>
        <authorList>
            <person name="Wang L.-T."/>
            <person name="Shieh W.Y."/>
        </authorList>
    </citation>
    <scope>NUCLEOTIDE SEQUENCE [LARGE SCALE GENOMIC DNA]</scope>
    <source>
        <strain evidence="13 14">GS1</strain>
    </source>
</reference>
<dbReference type="PANTHER" id="PTHR43427">
    <property type="entry name" value="CHLORIDE CHANNEL PROTEIN CLC-E"/>
    <property type="match status" value="1"/>
</dbReference>
<dbReference type="Gene3D" id="1.10.3080.10">
    <property type="entry name" value="Clc chloride channel"/>
    <property type="match status" value="1"/>
</dbReference>
<evidence type="ECO:0000256" key="2">
    <source>
        <dbReference type="ARBA" id="ARBA00022448"/>
    </source>
</evidence>
<dbReference type="CDD" id="cd02205">
    <property type="entry name" value="CBS_pair_SF"/>
    <property type="match status" value="1"/>
</dbReference>
<dbReference type="GO" id="GO:0005254">
    <property type="term" value="F:chloride channel activity"/>
    <property type="evidence" value="ECO:0007669"/>
    <property type="project" value="UniProtKB-KW"/>
</dbReference>
<gene>
    <name evidence="13" type="ORF">GEV47_00480</name>
</gene>
<dbReference type="RefSeq" id="WP_153232770.1">
    <property type="nucleotide sequence ID" value="NZ_WINI01000001.1"/>
</dbReference>
<sequence>MPNILHTLLSYRIRLQRLFLISENNSMLLWAALVGLLGALATIAFRECITLLQLLFTGKSGSFVAIAKSLPWYWRVLLPTCGGVVAGAILLLSKKVPAAAASDYMEAVAIGDGRVPVRHSLLRSLSSLMTISSGGSIGREGSMVQLSALAASVFGRFTHFEPGRLRLLVACGAAAGITSAYNAPIAGAFFVTEIVLGSLVMESFGPIVVASVVANITMRSLPGYKPSYEMPAFPDISGGEVLLFALLGILVGFGAPLFLGFLNFTKKQFKKTALPLPWRLGLGGLLTGTISVWIPEVWGNGYSIVNSLLHTPWVWWSVLMILAAKVIATAITTGSGAVGGIFTPALFVGASIGFLFGVVVHTLWPGATSAPFAYAIVGMGAFLAAATSAPLMAILMIFEMTLSYQVMLPLMLSCVLAYFIARSLNGPSMYDITLKRHRDEQERVRLRGIHMSELIRPADTILPMTASFEEISRLFLKYPVKYIYIVDSDQRYCGVVALQDITSTLLNKNETASHQASDFLRREYLHVITPDMSLGKALELFLDHQGERLPIVRSEKDPVLLGAVYKSSLLDAYFRLDNPKM</sequence>
<dbReference type="Gene3D" id="3.10.580.10">
    <property type="entry name" value="CBS-domain"/>
    <property type="match status" value="1"/>
</dbReference>
<evidence type="ECO:0000313" key="13">
    <source>
        <dbReference type="EMBL" id="MQQ99160.1"/>
    </source>
</evidence>
<dbReference type="InterPro" id="IPR001807">
    <property type="entry name" value="ClC"/>
</dbReference>
<name>A0A843YP52_9BURK</name>
<dbReference type="InterPro" id="IPR050368">
    <property type="entry name" value="ClC-type_chloride_channel"/>
</dbReference>
<accession>A0A843YP52</accession>
<evidence type="ECO:0000256" key="6">
    <source>
        <dbReference type="ARBA" id="ARBA00023136"/>
    </source>
</evidence>
<evidence type="ECO:0000313" key="14">
    <source>
        <dbReference type="Proteomes" id="UP000451565"/>
    </source>
</evidence>
<organism evidence="13 14">
    <name type="scientific">Glaciimonas soli</name>
    <dbReference type="NCBI Taxonomy" id="2590999"/>
    <lineage>
        <taxon>Bacteria</taxon>
        <taxon>Pseudomonadati</taxon>
        <taxon>Pseudomonadota</taxon>
        <taxon>Betaproteobacteria</taxon>
        <taxon>Burkholderiales</taxon>
        <taxon>Oxalobacteraceae</taxon>
        <taxon>Glaciimonas</taxon>
    </lineage>
</organism>
<feature type="domain" description="CBS" evidence="12">
    <location>
        <begin position="520"/>
        <end position="580"/>
    </location>
</feature>
<feature type="transmembrane region" description="Helical" evidence="11">
    <location>
        <begin position="402"/>
        <end position="421"/>
    </location>
</feature>
<feature type="transmembrane region" description="Helical" evidence="11">
    <location>
        <begin position="276"/>
        <end position="294"/>
    </location>
</feature>
<dbReference type="Proteomes" id="UP000451565">
    <property type="component" value="Unassembled WGS sequence"/>
</dbReference>
<feature type="transmembrane region" description="Helical" evidence="11">
    <location>
        <begin position="241"/>
        <end position="264"/>
    </location>
</feature>
<keyword evidence="8" id="KW-0868">Chloride</keyword>
<feature type="transmembrane region" description="Helical" evidence="11">
    <location>
        <begin position="345"/>
        <end position="366"/>
    </location>
</feature>
<dbReference type="Pfam" id="PF00571">
    <property type="entry name" value="CBS"/>
    <property type="match status" value="2"/>
</dbReference>
<keyword evidence="4 11" id="KW-1133">Transmembrane helix</keyword>
<dbReference type="PANTHER" id="PTHR43427:SF6">
    <property type="entry name" value="CHLORIDE CHANNEL PROTEIN CLC-E"/>
    <property type="match status" value="1"/>
</dbReference>
<dbReference type="SUPFAM" id="SSF81340">
    <property type="entry name" value="Clc chloride channel"/>
    <property type="match status" value="1"/>
</dbReference>
<dbReference type="OrthoDB" id="9767361at2"/>
<evidence type="ECO:0000256" key="11">
    <source>
        <dbReference type="SAM" id="Phobius"/>
    </source>
</evidence>
<evidence type="ECO:0000256" key="4">
    <source>
        <dbReference type="ARBA" id="ARBA00022989"/>
    </source>
</evidence>
<dbReference type="PROSITE" id="PS51371">
    <property type="entry name" value="CBS"/>
    <property type="match status" value="2"/>
</dbReference>
<dbReference type="NCBIfam" id="NF002505">
    <property type="entry name" value="PRK01862.1"/>
    <property type="match status" value="1"/>
</dbReference>
<evidence type="ECO:0000256" key="9">
    <source>
        <dbReference type="ARBA" id="ARBA00023303"/>
    </source>
</evidence>
<keyword evidence="9" id="KW-0407">Ion channel</keyword>
<evidence type="ECO:0000256" key="7">
    <source>
        <dbReference type="ARBA" id="ARBA00023173"/>
    </source>
</evidence>
<evidence type="ECO:0000256" key="5">
    <source>
        <dbReference type="ARBA" id="ARBA00023065"/>
    </source>
</evidence>
<keyword evidence="7" id="KW-0869">Chloride channel</keyword>
<feature type="transmembrane region" description="Helical" evidence="11">
    <location>
        <begin position="372"/>
        <end position="395"/>
    </location>
</feature>
<keyword evidence="3 11" id="KW-0812">Transmembrane</keyword>
<proteinExistence type="predicted"/>
<dbReference type="PRINTS" id="PR00762">
    <property type="entry name" value="CLCHANNEL"/>
</dbReference>
<evidence type="ECO:0000256" key="1">
    <source>
        <dbReference type="ARBA" id="ARBA00004141"/>
    </source>
</evidence>
<feature type="transmembrane region" description="Helical" evidence="11">
    <location>
        <begin position="167"/>
        <end position="191"/>
    </location>
</feature>
<evidence type="ECO:0000256" key="8">
    <source>
        <dbReference type="ARBA" id="ARBA00023214"/>
    </source>
</evidence>
<feature type="transmembrane region" description="Helical" evidence="11">
    <location>
        <begin position="27"/>
        <end position="52"/>
    </location>
</feature>
<keyword evidence="14" id="KW-1185">Reference proteome</keyword>
<dbReference type="AlphaFoldDB" id="A0A843YP52"/>
<dbReference type="InterPro" id="IPR014743">
    <property type="entry name" value="Cl-channel_core"/>
</dbReference>
<keyword evidence="5" id="KW-0406">Ion transport</keyword>